<comment type="caution">
    <text evidence="3">The sequence shown here is derived from an EMBL/GenBank/DDBJ whole genome shotgun (WGS) entry which is preliminary data.</text>
</comment>
<dbReference type="PANTHER" id="PTHR22753:SF14">
    <property type="entry name" value="MONOACYLGLYCEROL_DIACYLGLYCEROL O-ACYLTRANSFERASE"/>
    <property type="match status" value="1"/>
</dbReference>
<dbReference type="Gene3D" id="3.40.50.1820">
    <property type="entry name" value="alpha/beta hydrolase"/>
    <property type="match status" value="1"/>
</dbReference>
<keyword evidence="4" id="KW-1185">Reference proteome</keyword>
<feature type="domain" description="Serine aminopeptidase S33" evidence="2">
    <location>
        <begin position="191"/>
        <end position="276"/>
    </location>
</feature>
<evidence type="ECO:0000313" key="3">
    <source>
        <dbReference type="EMBL" id="KAF5840613.1"/>
    </source>
</evidence>
<gene>
    <name evidence="3" type="ORF">DUNSADRAFT_16128</name>
</gene>
<dbReference type="PANTHER" id="PTHR22753">
    <property type="entry name" value="TRANSMEMBRANE PROTEIN 68"/>
    <property type="match status" value="1"/>
</dbReference>
<dbReference type="Proteomes" id="UP000815325">
    <property type="component" value="Unassembled WGS sequence"/>
</dbReference>
<dbReference type="InterPro" id="IPR029058">
    <property type="entry name" value="AB_hydrolase_fold"/>
</dbReference>
<evidence type="ECO:0000256" key="1">
    <source>
        <dbReference type="SAM" id="MobiDB-lite"/>
    </source>
</evidence>
<organism evidence="3 4">
    <name type="scientific">Dunaliella salina</name>
    <name type="common">Green alga</name>
    <name type="synonym">Protococcus salinus</name>
    <dbReference type="NCBI Taxonomy" id="3046"/>
    <lineage>
        <taxon>Eukaryota</taxon>
        <taxon>Viridiplantae</taxon>
        <taxon>Chlorophyta</taxon>
        <taxon>core chlorophytes</taxon>
        <taxon>Chlorophyceae</taxon>
        <taxon>CS clade</taxon>
        <taxon>Chlamydomonadales</taxon>
        <taxon>Dunaliellaceae</taxon>
        <taxon>Dunaliella</taxon>
    </lineage>
</organism>
<reference evidence="3" key="1">
    <citation type="submission" date="2017-08" db="EMBL/GenBank/DDBJ databases">
        <authorList>
            <person name="Polle J.E."/>
            <person name="Barry K."/>
            <person name="Cushman J."/>
            <person name="Schmutz J."/>
            <person name="Tran D."/>
            <person name="Hathwaick L.T."/>
            <person name="Yim W.C."/>
            <person name="Jenkins J."/>
            <person name="Mckie-Krisberg Z.M."/>
            <person name="Prochnik S."/>
            <person name="Lindquist E."/>
            <person name="Dockter R.B."/>
            <person name="Adam C."/>
            <person name="Molina H."/>
            <person name="Bunkerborg J."/>
            <person name="Jin E."/>
            <person name="Buchheim M."/>
            <person name="Magnuson J."/>
        </authorList>
    </citation>
    <scope>NUCLEOTIDE SEQUENCE</scope>
    <source>
        <strain evidence="3">CCAP 19/18</strain>
    </source>
</reference>
<evidence type="ECO:0000313" key="4">
    <source>
        <dbReference type="Proteomes" id="UP000815325"/>
    </source>
</evidence>
<dbReference type="InterPro" id="IPR022742">
    <property type="entry name" value="Hydrolase_4"/>
</dbReference>
<proteinExistence type="predicted"/>
<name>A0ABQ7H180_DUNSA</name>
<accession>A0ABQ7H180</accession>
<protein>
    <recommendedName>
        <fullName evidence="2">Serine aminopeptidase S33 domain-containing protein</fullName>
    </recommendedName>
</protein>
<dbReference type="SUPFAM" id="SSF53474">
    <property type="entry name" value="alpha/beta-Hydrolases"/>
    <property type="match status" value="1"/>
</dbReference>
<feature type="region of interest" description="Disordered" evidence="1">
    <location>
        <begin position="1"/>
        <end position="82"/>
    </location>
</feature>
<dbReference type="Pfam" id="PF12146">
    <property type="entry name" value="Hydrolase_4"/>
    <property type="match status" value="1"/>
</dbReference>
<evidence type="ECO:0000259" key="2">
    <source>
        <dbReference type="Pfam" id="PF12146"/>
    </source>
</evidence>
<dbReference type="EMBL" id="MU069508">
    <property type="protein sequence ID" value="KAF5840613.1"/>
    <property type="molecule type" value="Genomic_DNA"/>
</dbReference>
<sequence>MHLPRMHHNLPTYGQGTSGQVPGASMIRSTTSKQVQRRTPRSAEGSRLADRARAAEHRADSEHVAASGASPQVPPFEPPHLGTRPIQMRPLFPIVNPQEVIDSVFGTNLSGKVNNYMPPFLEGLRNLDRSGPLIYKPLVENEPPESVIAQLPFMLYIPGVDGTGLAAYRQFPALSRFFDLHALYMPPEDRSNFEQIVETVKAQLESKLAGGDAMRPVYLLGESFGGLVSLELARRMGNAIDRIVLSNPATSFADSPWPQAGPLLASLPENIYNMLPLAISPLVSNPVSLAMK</sequence>
<feature type="compositionally biased region" description="Basic and acidic residues" evidence="1">
    <location>
        <begin position="47"/>
        <end position="63"/>
    </location>
</feature>